<dbReference type="Proteomes" id="UP000028719">
    <property type="component" value="Unassembled WGS sequence"/>
</dbReference>
<keyword evidence="2" id="KW-1185">Reference proteome</keyword>
<evidence type="ECO:0008006" key="3">
    <source>
        <dbReference type="Google" id="ProtNLM"/>
    </source>
</evidence>
<gene>
    <name evidence="1" type="ORF">IW16_26840</name>
</gene>
<reference evidence="1 2" key="1">
    <citation type="submission" date="2014-07" db="EMBL/GenBank/DDBJ databases">
        <title>Genome of Chryseobacterium vrystaatense LMG 22846.</title>
        <authorList>
            <person name="Pipes S.E."/>
            <person name="Stropko S.J."/>
            <person name="Newman J.D."/>
        </authorList>
    </citation>
    <scope>NUCLEOTIDE SEQUENCE [LARGE SCALE GENOMIC DNA]</scope>
    <source>
        <strain evidence="1 2">LMG 22846</strain>
    </source>
</reference>
<name>A0ABR4UF44_9FLAO</name>
<comment type="caution">
    <text evidence="1">The sequence shown here is derived from an EMBL/GenBank/DDBJ whole genome shotgun (WGS) entry which is preliminary data.</text>
</comment>
<dbReference type="RefSeq" id="WP_034751741.1">
    <property type="nucleotide sequence ID" value="NZ_JPRI01000017.1"/>
</dbReference>
<accession>A0ABR4UF44</accession>
<sequence length="366" mass="44181">MLNNGIVRIGLITKKRSASYEFKDSLLEEYLVNKNVYNEEQLHKLQILFKLLFLEAPDNRLSIGFNHNYLKYFKDELSNSEISNREYKNAVNSSFNVLIDYIKKWENEGKLFSILPHLFHTNPIEFKEKINFENYIRILFFLNINKSEREDLRYFQVDYNYLHSCIFDRIDEKVNKYYKGQTTEFKNFIKELLLNGTYPFIFEMNFCKYICENIYIDSQNLIFSKNELENFLIDFLQRIAEKMEYWDNNIFEAFWRTVLKGNEKIEYNTWKDIEIILPQAIEIFKKVIKRFPDEFLLEIIEKEKRGSKKMKINGFIFMLFASSEEFIEFIKSNVPDENSSLKAEFLRFADTVLPKNEFVDFDFKIS</sequence>
<evidence type="ECO:0000313" key="1">
    <source>
        <dbReference type="EMBL" id="KFF21372.1"/>
    </source>
</evidence>
<protein>
    <recommendedName>
        <fullName evidence="3">Phage abortive infection protein</fullName>
    </recommendedName>
</protein>
<proteinExistence type="predicted"/>
<evidence type="ECO:0000313" key="2">
    <source>
        <dbReference type="Proteomes" id="UP000028719"/>
    </source>
</evidence>
<dbReference type="EMBL" id="JPRI01000017">
    <property type="protein sequence ID" value="KFF21372.1"/>
    <property type="molecule type" value="Genomic_DNA"/>
</dbReference>
<organism evidence="1 2">
    <name type="scientific">Chryseobacterium vrystaatense</name>
    <dbReference type="NCBI Taxonomy" id="307480"/>
    <lineage>
        <taxon>Bacteria</taxon>
        <taxon>Pseudomonadati</taxon>
        <taxon>Bacteroidota</taxon>
        <taxon>Flavobacteriia</taxon>
        <taxon>Flavobacteriales</taxon>
        <taxon>Weeksellaceae</taxon>
        <taxon>Chryseobacterium group</taxon>
        <taxon>Chryseobacterium</taxon>
    </lineage>
</organism>